<evidence type="ECO:0000313" key="1">
    <source>
        <dbReference type="EMBL" id="QHU06391.1"/>
    </source>
</evidence>
<proteinExistence type="predicted"/>
<organism evidence="1">
    <name type="scientific">viral metagenome</name>
    <dbReference type="NCBI Taxonomy" id="1070528"/>
    <lineage>
        <taxon>unclassified sequences</taxon>
        <taxon>metagenomes</taxon>
        <taxon>organismal metagenomes</taxon>
    </lineage>
</organism>
<sequence>MSAIDVTTEVQLRAPAFSRLLGMLLRFAKDGQTFANVYSNEIHDEEEEQVLNELLEKMVPKYGTVPSTFPTQDMDIIAKMILKVVRFNATHSYISSKLSMCMIIQSVGLVLDTNGTLAGKNMRDKEMVLLNNKLCDIGKLIIERNVIVTAEEVTVTGHEFNPDSQFVVFRIL</sequence>
<reference evidence="1" key="1">
    <citation type="journal article" date="2020" name="Nature">
        <title>Giant virus diversity and host interactions through global metagenomics.</title>
        <authorList>
            <person name="Schulz F."/>
            <person name="Roux S."/>
            <person name="Paez-Espino D."/>
            <person name="Jungbluth S."/>
            <person name="Walsh D.A."/>
            <person name="Denef V.J."/>
            <person name="McMahon K.D."/>
            <person name="Konstantinidis K.T."/>
            <person name="Eloe-Fadrosh E.A."/>
            <person name="Kyrpides N.C."/>
            <person name="Woyke T."/>
        </authorList>
    </citation>
    <scope>NUCLEOTIDE SEQUENCE</scope>
    <source>
        <strain evidence="1">GVMAG-M-3300027747-57</strain>
    </source>
</reference>
<name>A0A6C0JNE0_9ZZZZ</name>
<dbReference type="AlphaFoldDB" id="A0A6C0JNE0"/>
<dbReference type="EMBL" id="MN740433">
    <property type="protein sequence ID" value="QHU06391.1"/>
    <property type="molecule type" value="Genomic_DNA"/>
</dbReference>
<accession>A0A6C0JNE0</accession>
<protein>
    <submittedName>
        <fullName evidence="1">Uncharacterized protein</fullName>
    </submittedName>
</protein>